<name>A0AAW7NS74_BACCE</name>
<evidence type="ECO:0000313" key="2">
    <source>
        <dbReference type="Proteomes" id="UP001175137"/>
    </source>
</evidence>
<gene>
    <name evidence="1" type="ORF">QYM23_31095</name>
</gene>
<protein>
    <recommendedName>
        <fullName evidence="3">Phage protein</fullName>
    </recommendedName>
</protein>
<proteinExistence type="predicted"/>
<organism evidence="1 2">
    <name type="scientific">Bacillus cereus</name>
    <dbReference type="NCBI Taxonomy" id="1396"/>
    <lineage>
        <taxon>Bacteria</taxon>
        <taxon>Bacillati</taxon>
        <taxon>Bacillota</taxon>
        <taxon>Bacilli</taxon>
        <taxon>Bacillales</taxon>
        <taxon>Bacillaceae</taxon>
        <taxon>Bacillus</taxon>
        <taxon>Bacillus cereus group</taxon>
    </lineage>
</organism>
<sequence length="83" mass="9596">MKKKKLIDVRHAYSTEVLEINNKLKQLENGRILEISRANMDGSLAHNIQSLREMLNDLFSKIEYGKDSIDDEIATLFETKDSK</sequence>
<evidence type="ECO:0000313" key="1">
    <source>
        <dbReference type="EMBL" id="MDN4877229.1"/>
    </source>
</evidence>
<dbReference type="Proteomes" id="UP001175137">
    <property type="component" value="Unassembled WGS sequence"/>
</dbReference>
<reference evidence="1" key="1">
    <citation type="submission" date="2023-07" db="EMBL/GenBank/DDBJ databases">
        <title>Complete genome sequence of Bacillus cereus SRCM126073 isolated from soil.</title>
        <authorList>
            <person name="Yang H.-G."/>
            <person name="Ryu M.-S."/>
            <person name="Ha G.-S."/>
            <person name="Yang H.-J."/>
            <person name="Jeong D.-Y."/>
        </authorList>
    </citation>
    <scope>NUCLEOTIDE SEQUENCE</scope>
    <source>
        <strain evidence="1">SRCM126073</strain>
    </source>
</reference>
<evidence type="ECO:0008006" key="3">
    <source>
        <dbReference type="Google" id="ProtNLM"/>
    </source>
</evidence>
<accession>A0AAW7NS74</accession>
<dbReference type="RefSeq" id="WP_301266327.1">
    <property type="nucleotide sequence ID" value="NZ_JAUIQW010000003.1"/>
</dbReference>
<dbReference type="EMBL" id="JAUIQW010000003">
    <property type="protein sequence ID" value="MDN4877229.1"/>
    <property type="molecule type" value="Genomic_DNA"/>
</dbReference>
<dbReference type="AlphaFoldDB" id="A0AAW7NS74"/>
<comment type="caution">
    <text evidence="1">The sequence shown here is derived from an EMBL/GenBank/DDBJ whole genome shotgun (WGS) entry which is preliminary data.</text>
</comment>